<dbReference type="GO" id="GO:0016887">
    <property type="term" value="F:ATP hydrolysis activity"/>
    <property type="evidence" value="ECO:0007669"/>
    <property type="project" value="InterPro"/>
</dbReference>
<dbReference type="SUPFAM" id="SSF52540">
    <property type="entry name" value="P-loop containing nucleoside triphosphate hydrolases"/>
    <property type="match status" value="1"/>
</dbReference>
<dbReference type="RefSeq" id="WP_145732319.1">
    <property type="nucleotide sequence ID" value="NZ_VITR01000006.1"/>
</dbReference>
<name>A0A560H8C7_9PROT</name>
<dbReference type="PANTHER" id="PTHR43581">
    <property type="entry name" value="ATP/GTP PHOSPHATASE"/>
    <property type="match status" value="1"/>
</dbReference>
<organism evidence="2 3">
    <name type="scientific">Nitrospirillum amazonense</name>
    <dbReference type="NCBI Taxonomy" id="28077"/>
    <lineage>
        <taxon>Bacteria</taxon>
        <taxon>Pseudomonadati</taxon>
        <taxon>Pseudomonadota</taxon>
        <taxon>Alphaproteobacteria</taxon>
        <taxon>Rhodospirillales</taxon>
        <taxon>Azospirillaceae</taxon>
        <taxon>Nitrospirillum</taxon>
    </lineage>
</organism>
<dbReference type="Gene3D" id="3.40.50.300">
    <property type="entry name" value="P-loop containing nucleotide triphosphate hydrolases"/>
    <property type="match status" value="2"/>
</dbReference>
<dbReference type="AlphaFoldDB" id="A0A560H8C7"/>
<gene>
    <name evidence="2" type="ORF">FBZ90_106185</name>
</gene>
<keyword evidence="2" id="KW-0067">ATP-binding</keyword>
<evidence type="ECO:0000313" key="2">
    <source>
        <dbReference type="EMBL" id="TWB42585.1"/>
    </source>
</evidence>
<dbReference type="OrthoDB" id="7343713at2"/>
<dbReference type="Pfam" id="PF13304">
    <property type="entry name" value="AAA_21"/>
    <property type="match status" value="1"/>
</dbReference>
<feature type="domain" description="AAA+ ATPase" evidence="1">
    <location>
        <begin position="22"/>
        <end position="336"/>
    </location>
</feature>
<dbReference type="GO" id="GO:0005524">
    <property type="term" value="F:ATP binding"/>
    <property type="evidence" value="ECO:0007669"/>
    <property type="project" value="UniProtKB-KW"/>
</dbReference>
<reference evidence="2 3" key="1">
    <citation type="submission" date="2019-06" db="EMBL/GenBank/DDBJ databases">
        <title>Genomic Encyclopedia of Type Strains, Phase IV (KMG-V): Genome sequencing to study the core and pangenomes of soil and plant-associated prokaryotes.</title>
        <authorList>
            <person name="Whitman W."/>
        </authorList>
    </citation>
    <scope>NUCLEOTIDE SEQUENCE [LARGE SCALE GENOMIC DNA]</scope>
    <source>
        <strain evidence="2 3">BR 11622</strain>
    </source>
</reference>
<dbReference type="InterPro" id="IPR003593">
    <property type="entry name" value="AAA+_ATPase"/>
</dbReference>
<keyword evidence="2" id="KW-0547">Nucleotide-binding</keyword>
<protein>
    <submittedName>
        <fullName evidence="2">Putative ATP-binding protein involved in virulence</fullName>
    </submittedName>
</protein>
<comment type="caution">
    <text evidence="2">The sequence shown here is derived from an EMBL/GenBank/DDBJ whole genome shotgun (WGS) entry which is preliminary data.</text>
</comment>
<keyword evidence="3" id="KW-1185">Reference proteome</keyword>
<dbReference type="InterPro" id="IPR051396">
    <property type="entry name" value="Bact_Antivir_Def_Nuclease"/>
</dbReference>
<dbReference type="EMBL" id="VITR01000006">
    <property type="protein sequence ID" value="TWB42585.1"/>
    <property type="molecule type" value="Genomic_DNA"/>
</dbReference>
<dbReference type="Proteomes" id="UP000315751">
    <property type="component" value="Unassembled WGS sequence"/>
</dbReference>
<sequence length="423" mass="47246">MKIQKLRIKGFRGIRDVNLDLDARLTVFVGANGAGKTTVLDAISVLLDNYVARFVRASPSSAKRIGEMDINTGCSEAELTVEVGVDSEVVSWTVRRQRRVSKILGLKSSDFEQLNSLIRKKVATKGDDLSGEPLMVYYGQRRAILDVPMRIRNGAEMTALAAFRGTLAVGDLNFRDFIAWFRDRSLLELQQKQLKKNPKNYVDIQLEAVRKAMTSATDMENPVYKVEVPFGLYVTKKGKQLRVDQLSSGESAYLALAGDLARRLAMANPNSSNPLDGAAIVLIDEVELHLHPVWQRKIIPWLCETFRNCQFIISTHSAQVLGLICADEIRIMKIDENTELKVMIPDASRGRDSNFLLLNVLGGDERDIDLKEKLDDLQAAIIQGENDRAEGLLSVLRGLMEGSPPELIIAQARIERNRRVAQE</sequence>
<evidence type="ECO:0000259" key="1">
    <source>
        <dbReference type="SMART" id="SM00382"/>
    </source>
</evidence>
<dbReference type="InterPro" id="IPR027417">
    <property type="entry name" value="P-loop_NTPase"/>
</dbReference>
<dbReference type="GO" id="GO:0006302">
    <property type="term" value="P:double-strand break repair"/>
    <property type="evidence" value="ECO:0007669"/>
    <property type="project" value="InterPro"/>
</dbReference>
<accession>A0A560H8C7</accession>
<evidence type="ECO:0000313" key="3">
    <source>
        <dbReference type="Proteomes" id="UP000315751"/>
    </source>
</evidence>
<dbReference type="SMART" id="SM00382">
    <property type="entry name" value="AAA"/>
    <property type="match status" value="1"/>
</dbReference>
<dbReference type="PANTHER" id="PTHR43581:SF2">
    <property type="entry name" value="EXCINUCLEASE ATPASE SUBUNIT"/>
    <property type="match status" value="1"/>
</dbReference>
<proteinExistence type="predicted"/>
<dbReference type="InterPro" id="IPR003959">
    <property type="entry name" value="ATPase_AAA_core"/>
</dbReference>